<name>L8H1F2_ACACF</name>
<dbReference type="EMBL" id="KB007939">
    <property type="protein sequence ID" value="ELR19047.1"/>
    <property type="molecule type" value="Genomic_DNA"/>
</dbReference>
<dbReference type="Proteomes" id="UP000011083">
    <property type="component" value="Unassembled WGS sequence"/>
</dbReference>
<dbReference type="VEuPathDB" id="AmoebaDB:ACA1_236050"/>
<organism evidence="1 2">
    <name type="scientific">Acanthamoeba castellanii (strain ATCC 30010 / Neff)</name>
    <dbReference type="NCBI Taxonomy" id="1257118"/>
    <lineage>
        <taxon>Eukaryota</taxon>
        <taxon>Amoebozoa</taxon>
        <taxon>Discosea</taxon>
        <taxon>Longamoebia</taxon>
        <taxon>Centramoebida</taxon>
        <taxon>Acanthamoebidae</taxon>
        <taxon>Acanthamoeba</taxon>
    </lineage>
</organism>
<dbReference type="GeneID" id="14919817"/>
<evidence type="ECO:0000313" key="2">
    <source>
        <dbReference type="Proteomes" id="UP000011083"/>
    </source>
</evidence>
<protein>
    <submittedName>
        <fullName evidence="1">Uncharacterized protein</fullName>
    </submittedName>
</protein>
<reference evidence="1 2" key="1">
    <citation type="journal article" date="2013" name="Genome Biol.">
        <title>Genome of Acanthamoeba castellanii highlights extensive lateral gene transfer and early evolution of tyrosine kinase signaling.</title>
        <authorList>
            <person name="Clarke M."/>
            <person name="Lohan A.J."/>
            <person name="Liu B."/>
            <person name="Lagkouvardos I."/>
            <person name="Roy S."/>
            <person name="Zafar N."/>
            <person name="Bertelli C."/>
            <person name="Schilde C."/>
            <person name="Kianianmomeni A."/>
            <person name="Burglin T.R."/>
            <person name="Frech C."/>
            <person name="Turcotte B."/>
            <person name="Kopec K.O."/>
            <person name="Synnott J.M."/>
            <person name="Choo C."/>
            <person name="Paponov I."/>
            <person name="Finkler A."/>
            <person name="Soon Heng Tan C."/>
            <person name="Hutchins A.P."/>
            <person name="Weinmeier T."/>
            <person name="Rattei T."/>
            <person name="Chu J.S."/>
            <person name="Gimenez G."/>
            <person name="Irimia M."/>
            <person name="Rigden D.J."/>
            <person name="Fitzpatrick D.A."/>
            <person name="Lorenzo-Morales J."/>
            <person name="Bateman A."/>
            <person name="Chiu C.H."/>
            <person name="Tang P."/>
            <person name="Hegemann P."/>
            <person name="Fromm H."/>
            <person name="Raoult D."/>
            <person name="Greub G."/>
            <person name="Miranda-Saavedra D."/>
            <person name="Chen N."/>
            <person name="Nash P."/>
            <person name="Ginger M.L."/>
            <person name="Horn M."/>
            <person name="Schaap P."/>
            <person name="Caler L."/>
            <person name="Loftus B."/>
        </authorList>
    </citation>
    <scope>NUCLEOTIDE SEQUENCE [LARGE SCALE GENOMIC DNA]</scope>
    <source>
        <strain evidence="1 2">Neff</strain>
    </source>
</reference>
<dbReference type="RefSeq" id="XP_004341111.1">
    <property type="nucleotide sequence ID" value="XM_004341063.1"/>
</dbReference>
<proteinExistence type="predicted"/>
<gene>
    <name evidence="1" type="ORF">ACA1_236050</name>
</gene>
<accession>L8H1F2</accession>
<dbReference type="AlphaFoldDB" id="L8H1F2"/>
<keyword evidence="2" id="KW-1185">Reference proteome</keyword>
<dbReference type="KEGG" id="acan:ACA1_236050"/>
<evidence type="ECO:0000313" key="1">
    <source>
        <dbReference type="EMBL" id="ELR19047.1"/>
    </source>
</evidence>
<sequence>MAPLSDGKPDRRKSGVEDVELELCPDYCARLYSACKEALVVTSGVKVRQHYPASSVFCRQHFRELFDTKVEQEVEALSEYFADIDDTPLEEEEPPGTKWVSMPTLKSPQRLERLSKYPTIAKDYDEYKKALTEAQVSPAPITEFVKDLEDKRLEAVIQP</sequence>